<protein>
    <submittedName>
        <fullName evidence="5">HTH-type transcriptional activator RhaS</fullName>
    </submittedName>
</protein>
<dbReference type="PANTHER" id="PTHR43280">
    <property type="entry name" value="ARAC-FAMILY TRANSCRIPTIONAL REGULATOR"/>
    <property type="match status" value="1"/>
</dbReference>
<dbReference type="EMBL" id="SNRY01005681">
    <property type="protein sequence ID" value="KAA6314366.1"/>
    <property type="molecule type" value="Genomic_DNA"/>
</dbReference>
<comment type="caution">
    <text evidence="5">The sequence shown here is derived from an EMBL/GenBank/DDBJ whole genome shotgun (WGS) entry which is preliminary data.</text>
</comment>
<dbReference type="Pfam" id="PF12833">
    <property type="entry name" value="HTH_18"/>
    <property type="match status" value="1"/>
</dbReference>
<feature type="domain" description="HTH araC/xylS-type" evidence="4">
    <location>
        <begin position="29"/>
        <end position="127"/>
    </location>
</feature>
<proteinExistence type="predicted"/>
<dbReference type="InterPro" id="IPR018060">
    <property type="entry name" value="HTH_AraC"/>
</dbReference>
<organism evidence="5">
    <name type="scientific">termite gut metagenome</name>
    <dbReference type="NCBI Taxonomy" id="433724"/>
    <lineage>
        <taxon>unclassified sequences</taxon>
        <taxon>metagenomes</taxon>
        <taxon>organismal metagenomes</taxon>
    </lineage>
</organism>
<evidence type="ECO:0000256" key="2">
    <source>
        <dbReference type="ARBA" id="ARBA00023125"/>
    </source>
</evidence>
<accession>A0A5J4PXG4</accession>
<evidence type="ECO:0000259" key="4">
    <source>
        <dbReference type="PROSITE" id="PS01124"/>
    </source>
</evidence>
<dbReference type="PANTHER" id="PTHR43280:SF2">
    <property type="entry name" value="HTH-TYPE TRANSCRIPTIONAL REGULATOR EXSA"/>
    <property type="match status" value="1"/>
</dbReference>
<dbReference type="GO" id="GO:0043565">
    <property type="term" value="F:sequence-specific DNA binding"/>
    <property type="evidence" value="ECO:0007669"/>
    <property type="project" value="InterPro"/>
</dbReference>
<dbReference type="GO" id="GO:0003700">
    <property type="term" value="F:DNA-binding transcription factor activity"/>
    <property type="evidence" value="ECO:0007669"/>
    <property type="project" value="InterPro"/>
</dbReference>
<keyword evidence="2" id="KW-0238">DNA-binding</keyword>
<sequence length="133" mass="15677">MVLFLKRPGNQTQYSIVLESQKTDCQPINKAIDWIYNHLHEDITVEKLSEYVSMSPRNFARVFVRELKITPIKYIEKLRVETACRYLTETQLTIDEIANLCGFKNSINMNRIFLNTFNTAPSQYKRNFRSSFS</sequence>
<reference evidence="5" key="1">
    <citation type="submission" date="2019-03" db="EMBL/GenBank/DDBJ databases">
        <title>Single cell metagenomics reveals metabolic interactions within the superorganism composed of flagellate Streblomastix strix and complex community of Bacteroidetes bacteria on its surface.</title>
        <authorList>
            <person name="Treitli S.C."/>
            <person name="Kolisko M."/>
            <person name="Husnik F."/>
            <person name="Keeling P."/>
            <person name="Hampl V."/>
        </authorList>
    </citation>
    <scope>NUCLEOTIDE SEQUENCE</scope>
    <source>
        <strain evidence="5">STM</strain>
    </source>
</reference>
<dbReference type="SMART" id="SM00342">
    <property type="entry name" value="HTH_ARAC"/>
    <property type="match status" value="1"/>
</dbReference>
<keyword evidence="1" id="KW-0805">Transcription regulation</keyword>
<gene>
    <name evidence="5" type="ORF">EZS27_035010</name>
</gene>
<name>A0A5J4PXG4_9ZZZZ</name>
<dbReference type="InterPro" id="IPR009057">
    <property type="entry name" value="Homeodomain-like_sf"/>
</dbReference>
<keyword evidence="3" id="KW-0804">Transcription</keyword>
<evidence type="ECO:0000256" key="1">
    <source>
        <dbReference type="ARBA" id="ARBA00023015"/>
    </source>
</evidence>
<evidence type="ECO:0000313" key="5">
    <source>
        <dbReference type="EMBL" id="KAA6314366.1"/>
    </source>
</evidence>
<dbReference type="SUPFAM" id="SSF46689">
    <property type="entry name" value="Homeodomain-like"/>
    <property type="match status" value="2"/>
</dbReference>
<dbReference type="PROSITE" id="PS01124">
    <property type="entry name" value="HTH_ARAC_FAMILY_2"/>
    <property type="match status" value="1"/>
</dbReference>
<dbReference type="AlphaFoldDB" id="A0A5J4PXG4"/>
<dbReference type="Gene3D" id="1.10.10.60">
    <property type="entry name" value="Homeodomain-like"/>
    <property type="match status" value="2"/>
</dbReference>
<evidence type="ECO:0000256" key="3">
    <source>
        <dbReference type="ARBA" id="ARBA00023163"/>
    </source>
</evidence>